<name>A0A8S5MJ03_9CAUD</name>
<protein>
    <submittedName>
        <fullName evidence="1">Uncharacterized protein</fullName>
    </submittedName>
</protein>
<reference evidence="1" key="1">
    <citation type="journal article" date="2021" name="Proc. Natl. Acad. Sci. U.S.A.">
        <title>A Catalog of Tens of Thousands of Viruses from Human Metagenomes Reveals Hidden Associations with Chronic Diseases.</title>
        <authorList>
            <person name="Tisza M.J."/>
            <person name="Buck C.B."/>
        </authorList>
    </citation>
    <scope>NUCLEOTIDE SEQUENCE</scope>
    <source>
        <strain evidence="1">CtcfK29</strain>
    </source>
</reference>
<dbReference type="EMBL" id="BK014916">
    <property type="protein sequence ID" value="DAD82317.1"/>
    <property type="molecule type" value="Genomic_DNA"/>
</dbReference>
<sequence>MSSYLSIYIVPKRKSDKEEKKHIIVAAFSRNSEIYQYFNENIHPAYNGNKENPYTIITKDKIKDVITDLSRDISSSKDRLIEYEKYAKDNPDYIQEIIELKQYISDLQYTQGEVCFIEEMIDGIDFYEEIEEVCCNID</sequence>
<evidence type="ECO:0000313" key="1">
    <source>
        <dbReference type="EMBL" id="DAD82317.1"/>
    </source>
</evidence>
<proteinExistence type="predicted"/>
<organism evidence="1">
    <name type="scientific">CrAss-like virus sp. ctcfK29</name>
    <dbReference type="NCBI Taxonomy" id="2826827"/>
    <lineage>
        <taxon>Viruses</taxon>
        <taxon>Duplodnaviria</taxon>
        <taxon>Heunggongvirae</taxon>
        <taxon>Uroviricota</taxon>
        <taxon>Caudoviricetes</taxon>
        <taxon>Crassvirales</taxon>
    </lineage>
</organism>
<accession>A0A8S5MJ03</accession>